<gene>
    <name evidence="1" type="ORF">PC117_g11807</name>
    <name evidence="2" type="ORF">PC129_g11485</name>
</gene>
<dbReference type="VEuPathDB" id="FungiDB:PC110_g23607"/>
<dbReference type="AlphaFoldDB" id="A0A8T1K732"/>
<dbReference type="Proteomes" id="UP000736787">
    <property type="component" value="Unassembled WGS sequence"/>
</dbReference>
<sequence>MAVLLLEDHLNRLFKGAGLHPEQLRTCGAHPEAIHEHRHLDVFMEWVSHKGCSELPHLLDVFMQLTLSLFTREEA</sequence>
<comment type="caution">
    <text evidence="2">The sequence shown here is derived from an EMBL/GenBank/DDBJ whole genome shotgun (WGS) entry which is preliminary data.</text>
</comment>
<accession>A0A8T1K732</accession>
<evidence type="ECO:0000313" key="2">
    <source>
        <dbReference type="EMBL" id="KAG3217681.1"/>
    </source>
</evidence>
<protein>
    <submittedName>
        <fullName evidence="2">Uncharacterized protein</fullName>
    </submittedName>
</protein>
<dbReference type="Proteomes" id="UP000760860">
    <property type="component" value="Unassembled WGS sequence"/>
</dbReference>
<organism evidence="2 3">
    <name type="scientific">Phytophthora cactorum</name>
    <dbReference type="NCBI Taxonomy" id="29920"/>
    <lineage>
        <taxon>Eukaryota</taxon>
        <taxon>Sar</taxon>
        <taxon>Stramenopiles</taxon>
        <taxon>Oomycota</taxon>
        <taxon>Peronosporomycetes</taxon>
        <taxon>Peronosporales</taxon>
        <taxon>Peronosporaceae</taxon>
        <taxon>Phytophthora</taxon>
    </lineage>
</organism>
<proteinExistence type="predicted"/>
<evidence type="ECO:0000313" key="3">
    <source>
        <dbReference type="Proteomes" id="UP000760860"/>
    </source>
</evidence>
<name>A0A8T1K732_9STRA</name>
<evidence type="ECO:0000313" key="1">
    <source>
        <dbReference type="EMBL" id="KAG2937184.1"/>
    </source>
</evidence>
<dbReference type="EMBL" id="RCMK01000312">
    <property type="protein sequence ID" value="KAG2937184.1"/>
    <property type="molecule type" value="Genomic_DNA"/>
</dbReference>
<dbReference type="EMBL" id="RCMV01000407">
    <property type="protein sequence ID" value="KAG3217681.1"/>
    <property type="molecule type" value="Genomic_DNA"/>
</dbReference>
<reference evidence="2" key="1">
    <citation type="submission" date="2018-05" db="EMBL/GenBank/DDBJ databases">
        <title>Effector identification in a new, highly contiguous assembly of the strawberry crown rot pathogen Phytophthora cactorum.</title>
        <authorList>
            <person name="Armitage A.D."/>
            <person name="Nellist C.F."/>
            <person name="Bates H."/>
            <person name="Vickerstaff R.J."/>
            <person name="Harrison R.J."/>
        </authorList>
    </citation>
    <scope>NUCLEOTIDE SEQUENCE</scope>
    <source>
        <strain evidence="1">4040</strain>
        <strain evidence="2">P421</strain>
    </source>
</reference>